<dbReference type="Gene3D" id="3.30.70.260">
    <property type="match status" value="2"/>
</dbReference>
<dbReference type="InterPro" id="IPR002912">
    <property type="entry name" value="ACT_dom"/>
</dbReference>
<dbReference type="RefSeq" id="WP_152503658.1">
    <property type="nucleotide sequence ID" value="NZ_CP120863.1"/>
</dbReference>
<reference evidence="2 3" key="1">
    <citation type="submission" date="2023-03" db="EMBL/GenBank/DDBJ databases">
        <title>Roseibium porphyridii sp. nov. and Roseibium rhodosorbium sp. nov. isolated from marine algae, Porphyridium cruentum and Rhodosorus marinus, respectively.</title>
        <authorList>
            <person name="Lee M.W."/>
            <person name="Choi B.J."/>
            <person name="Lee J.K."/>
            <person name="Choi D.G."/>
            <person name="Baek J.H."/>
            <person name="Bayburt H."/>
            <person name="Kim J.M."/>
            <person name="Han D.M."/>
            <person name="Kim K.H."/>
            <person name="Jeon C.O."/>
        </authorList>
    </citation>
    <scope>NUCLEOTIDE SEQUENCE [LARGE SCALE GENOMIC DNA]</scope>
    <source>
        <strain evidence="2 3">KMA01</strain>
    </source>
</reference>
<name>A0ABY8F1K9_9HYPH</name>
<evidence type="ECO:0000313" key="2">
    <source>
        <dbReference type="EMBL" id="WFE89363.1"/>
    </source>
</evidence>
<accession>A0ABY8F1K9</accession>
<dbReference type="PROSITE" id="PS51671">
    <property type="entry name" value="ACT"/>
    <property type="match status" value="2"/>
</dbReference>
<dbReference type="PANTHER" id="PTHR34875">
    <property type="entry name" value="UPF0237 PROTEIN MJ1558"/>
    <property type="match status" value="1"/>
</dbReference>
<dbReference type="PIRSF" id="PIRSF028103">
    <property type="entry name" value="GcvR"/>
    <property type="match status" value="1"/>
</dbReference>
<dbReference type="InterPro" id="IPR050990">
    <property type="entry name" value="UPF0237/GcvR_regulator"/>
</dbReference>
<gene>
    <name evidence="2" type="ORF">K1718_24940</name>
</gene>
<organism evidence="2 3">
    <name type="scientific">Roseibium porphyridii</name>
    <dbReference type="NCBI Taxonomy" id="2866279"/>
    <lineage>
        <taxon>Bacteria</taxon>
        <taxon>Pseudomonadati</taxon>
        <taxon>Pseudomonadota</taxon>
        <taxon>Alphaproteobacteria</taxon>
        <taxon>Hyphomicrobiales</taxon>
        <taxon>Stappiaceae</taxon>
        <taxon>Roseibium</taxon>
    </lineage>
</organism>
<feature type="domain" description="ACT" evidence="1">
    <location>
        <begin position="92"/>
        <end position="172"/>
    </location>
</feature>
<dbReference type="Proteomes" id="UP001209803">
    <property type="component" value="Chromosome"/>
</dbReference>
<dbReference type="Pfam" id="PF13740">
    <property type="entry name" value="ACT_6"/>
    <property type="match status" value="1"/>
</dbReference>
<dbReference type="InterPro" id="IPR045865">
    <property type="entry name" value="ACT-like_dom_sf"/>
</dbReference>
<dbReference type="CDD" id="cd04869">
    <property type="entry name" value="ACT_GcvR_2"/>
    <property type="match status" value="1"/>
</dbReference>
<evidence type="ECO:0000259" key="1">
    <source>
        <dbReference type="PROSITE" id="PS51671"/>
    </source>
</evidence>
<keyword evidence="3" id="KW-1185">Reference proteome</keyword>
<dbReference type="EMBL" id="CP120863">
    <property type="protein sequence ID" value="WFE89363.1"/>
    <property type="molecule type" value="Genomic_DNA"/>
</dbReference>
<proteinExistence type="predicted"/>
<feature type="domain" description="ACT" evidence="1">
    <location>
        <begin position="6"/>
        <end position="81"/>
    </location>
</feature>
<dbReference type="InterPro" id="IPR016867">
    <property type="entry name" value="GcvR"/>
</dbReference>
<sequence>MQTHLVFTVIAKDRPGLVERMAEVIAGLGGNWIESSMARLGGEFAGIVRVAIAGDSATELVSQLKALSDDGIDITLRSDKAGDDAPAGASAHLDLVSQDHPGILRDISSVLSDKGVSIENLETEVVSGSMQGEALFKASADLRLPAGLDPTDLSDALQETAGDLMADINLVD</sequence>
<evidence type="ECO:0000313" key="3">
    <source>
        <dbReference type="Proteomes" id="UP001209803"/>
    </source>
</evidence>
<dbReference type="PANTHER" id="PTHR34875:SF6">
    <property type="entry name" value="UPF0237 PROTEIN MJ1558"/>
    <property type="match status" value="1"/>
</dbReference>
<protein>
    <submittedName>
        <fullName evidence="2">ACT domain-containing protein</fullName>
    </submittedName>
</protein>
<dbReference type="SUPFAM" id="SSF55021">
    <property type="entry name" value="ACT-like"/>
    <property type="match status" value="2"/>
</dbReference>